<evidence type="ECO:0000313" key="1">
    <source>
        <dbReference type="EMBL" id="NAW50097.1"/>
    </source>
</evidence>
<organism evidence="1 2">
    <name type="scientific">Elizabethkingia argenteiflava</name>
    <dbReference type="NCBI Taxonomy" id="2681556"/>
    <lineage>
        <taxon>Bacteria</taxon>
        <taxon>Pseudomonadati</taxon>
        <taxon>Bacteroidota</taxon>
        <taxon>Flavobacteriia</taxon>
        <taxon>Flavobacteriales</taxon>
        <taxon>Weeksellaceae</taxon>
        <taxon>Elizabethkingia</taxon>
    </lineage>
</organism>
<evidence type="ECO:0000313" key="2">
    <source>
        <dbReference type="Proteomes" id="UP000553459"/>
    </source>
</evidence>
<accession>A0A845PUD9</accession>
<dbReference type="EMBL" id="JAAABJ010000171">
    <property type="protein sequence ID" value="NAW50097.1"/>
    <property type="molecule type" value="Genomic_DNA"/>
</dbReference>
<gene>
    <name evidence="1" type="ORF">GNY06_01375</name>
</gene>
<protein>
    <recommendedName>
        <fullName evidence="3">RHS repeat-associated core domain-containing protein</fullName>
    </recommendedName>
</protein>
<dbReference type="Gene3D" id="2.180.10.10">
    <property type="entry name" value="RHS repeat-associated core"/>
    <property type="match status" value="1"/>
</dbReference>
<evidence type="ECO:0008006" key="3">
    <source>
        <dbReference type="Google" id="ProtNLM"/>
    </source>
</evidence>
<name>A0A845PUD9_9FLAO</name>
<dbReference type="Proteomes" id="UP000553459">
    <property type="component" value="Unassembled WGS sequence"/>
</dbReference>
<sequence length="277" mass="30242">VDPLAEKMPSWSPYSYSFNNPVNFVDPDGREPFDWIRQTVNGKNTWTYDASIKTASQATAAGYSNVEGVYSSATISRESTLGFGGYQYELRSTGWVEEVSSGSYISMENDFVTGGGTAINGVQHRPTFADKMGFSDGPIQYIGGAGDVTGIFEIAGMALSSSDSNLKYAALPLLVAKGQSDDALKVLSAEKGAFSGAVHGNSLSSQRPTWGYKLYNQDGTFLKNGITSQAKAESRYTKSFMSDKYMEKQPFPNRREAYNWEAAQNQIQKGPLNKNNH</sequence>
<comment type="caution">
    <text evidence="1">The sequence shown here is derived from an EMBL/GenBank/DDBJ whole genome shotgun (WGS) entry which is preliminary data.</text>
</comment>
<keyword evidence="2" id="KW-1185">Reference proteome</keyword>
<dbReference type="AlphaFoldDB" id="A0A845PUD9"/>
<feature type="non-terminal residue" evidence="1">
    <location>
        <position position="1"/>
    </location>
</feature>
<proteinExistence type="predicted"/>
<reference evidence="1 2" key="1">
    <citation type="submission" date="2019-11" db="EMBL/GenBank/DDBJ databases">
        <title>Characterization of Elizabethkingia argenteiflava sp. nov., isolated from inner surface of Soybean Pods.</title>
        <authorList>
            <person name="Mo S."/>
        </authorList>
    </citation>
    <scope>NUCLEOTIDE SEQUENCE [LARGE SCALE GENOMIC DNA]</scope>
    <source>
        <strain evidence="1 2">YB22</strain>
    </source>
</reference>